<dbReference type="EMBL" id="CAXJRC010000003">
    <property type="protein sequence ID" value="CAL2105028.1"/>
    <property type="molecule type" value="Genomic_DNA"/>
</dbReference>
<sequence length="228" mass="26037">MNVILSHPQDHDAIWLYLALQKQNIPIELISPEELLMAKEWKQIINEDENSFYIKTKKGVEISNKNLNFLFNRTQIPKSPIWEKAAEAEKQYVHAEMNALLMSWLYQVQESCPIYNPSIGYSLSGVFWSPEQWAKAAYVAGFKNVNSNNTHTPIGKNILVIGKKVITNCINKQLVNNCIELSNLAQTPLLEITVSNDEKNFIKANTFPSLINYGDKLVAIIKHIIHEN</sequence>
<proteinExistence type="predicted"/>
<organism evidence="1 2">
    <name type="scientific">Tenacibaculum vairaonense</name>
    <dbReference type="NCBI Taxonomy" id="3137860"/>
    <lineage>
        <taxon>Bacteria</taxon>
        <taxon>Pseudomonadati</taxon>
        <taxon>Bacteroidota</taxon>
        <taxon>Flavobacteriia</taxon>
        <taxon>Flavobacteriales</taxon>
        <taxon>Flavobacteriaceae</taxon>
        <taxon>Tenacibaculum</taxon>
    </lineage>
</organism>
<accession>A0ABP1F924</accession>
<dbReference type="Proteomes" id="UP001497602">
    <property type="component" value="Unassembled WGS sequence"/>
</dbReference>
<comment type="caution">
    <text evidence="1">The sequence shown here is derived from an EMBL/GenBank/DDBJ whole genome shotgun (WGS) entry which is preliminary data.</text>
</comment>
<gene>
    <name evidence="1" type="ORF">T190115A13A_120023</name>
</gene>
<evidence type="ECO:0000313" key="1">
    <source>
        <dbReference type="EMBL" id="CAL2105028.1"/>
    </source>
</evidence>
<protein>
    <submittedName>
        <fullName evidence="1">Uncharacterized protein</fullName>
    </submittedName>
</protein>
<evidence type="ECO:0000313" key="2">
    <source>
        <dbReference type="Proteomes" id="UP001497602"/>
    </source>
</evidence>
<name>A0ABP1F924_9FLAO</name>
<dbReference type="RefSeq" id="WP_348736794.1">
    <property type="nucleotide sequence ID" value="NZ_CAXJRC010000003.1"/>
</dbReference>
<reference evidence="1 2" key="1">
    <citation type="submission" date="2024-05" db="EMBL/GenBank/DDBJ databases">
        <authorList>
            <person name="Duchaud E."/>
        </authorList>
    </citation>
    <scope>NUCLEOTIDE SEQUENCE [LARGE SCALE GENOMIC DNA]</scope>
    <source>
        <strain evidence="1">Ena-SAMPLE-TAB-13-05-2024-13:56:06:370-140305</strain>
    </source>
</reference>
<keyword evidence="2" id="KW-1185">Reference proteome</keyword>